<name>A0A3L6FJM6_MAIZE</name>
<gene>
    <name evidence="2" type="ORF">Zm00014a_021590</name>
</gene>
<accession>A0A3L6FJM6</accession>
<protein>
    <submittedName>
        <fullName evidence="2">Uncharacterized protein</fullName>
    </submittedName>
</protein>
<evidence type="ECO:0000313" key="3">
    <source>
        <dbReference type="Proteomes" id="UP000251960"/>
    </source>
</evidence>
<evidence type="ECO:0000256" key="1">
    <source>
        <dbReference type="SAM" id="MobiDB-lite"/>
    </source>
</evidence>
<evidence type="ECO:0000313" key="2">
    <source>
        <dbReference type="EMBL" id="PWZ32531.1"/>
    </source>
</evidence>
<proteinExistence type="predicted"/>
<comment type="caution">
    <text evidence="2">The sequence shown here is derived from an EMBL/GenBank/DDBJ whole genome shotgun (WGS) entry which is preliminary data.</text>
</comment>
<dbReference type="AlphaFoldDB" id="A0A3L6FJM6"/>
<reference evidence="2 3" key="1">
    <citation type="journal article" date="2018" name="Nat. Genet.">
        <title>Extensive intraspecific gene order and gene structural variations between Mo17 and other maize genomes.</title>
        <authorList>
            <person name="Sun S."/>
            <person name="Zhou Y."/>
            <person name="Chen J."/>
            <person name="Shi J."/>
            <person name="Zhao H."/>
            <person name="Zhao H."/>
            <person name="Song W."/>
            <person name="Zhang M."/>
            <person name="Cui Y."/>
            <person name="Dong X."/>
            <person name="Liu H."/>
            <person name="Ma X."/>
            <person name="Jiao Y."/>
            <person name="Wang B."/>
            <person name="Wei X."/>
            <person name="Stein J.C."/>
            <person name="Glaubitz J.C."/>
            <person name="Lu F."/>
            <person name="Yu G."/>
            <person name="Liang C."/>
            <person name="Fengler K."/>
            <person name="Li B."/>
            <person name="Rafalski A."/>
            <person name="Schnable P.S."/>
            <person name="Ware D.H."/>
            <person name="Buckler E.S."/>
            <person name="Lai J."/>
        </authorList>
    </citation>
    <scope>NUCLEOTIDE SEQUENCE [LARGE SCALE GENOMIC DNA]</scope>
    <source>
        <strain evidence="3">cv. Missouri 17</strain>
        <tissue evidence="2">Seedling</tissue>
    </source>
</reference>
<sequence length="177" mass="18315">MDTKTARVAGCLTEGRRCRERVCAKNSEHPASVTTCCNNTSPLTLCRALGMRAAVAARKPGLAGTAAFRRGAAQRGKVGRAAAVRGRRSRGTGALAGRGGSARGFFLGAMTGSRGSSCCCYGVLAAGISGRPWEVERRAAAQWGKRGARAGSHEQGAAAGVREEWKSCSRGEEEGEG</sequence>
<dbReference type="EMBL" id="NCVQ01000004">
    <property type="protein sequence ID" value="PWZ32531.1"/>
    <property type="molecule type" value="Genomic_DNA"/>
</dbReference>
<organism evidence="2 3">
    <name type="scientific">Zea mays</name>
    <name type="common">Maize</name>
    <dbReference type="NCBI Taxonomy" id="4577"/>
    <lineage>
        <taxon>Eukaryota</taxon>
        <taxon>Viridiplantae</taxon>
        <taxon>Streptophyta</taxon>
        <taxon>Embryophyta</taxon>
        <taxon>Tracheophyta</taxon>
        <taxon>Spermatophyta</taxon>
        <taxon>Magnoliopsida</taxon>
        <taxon>Liliopsida</taxon>
        <taxon>Poales</taxon>
        <taxon>Poaceae</taxon>
        <taxon>PACMAD clade</taxon>
        <taxon>Panicoideae</taxon>
        <taxon>Andropogonodae</taxon>
        <taxon>Andropogoneae</taxon>
        <taxon>Tripsacinae</taxon>
        <taxon>Zea</taxon>
    </lineage>
</organism>
<feature type="region of interest" description="Disordered" evidence="1">
    <location>
        <begin position="144"/>
        <end position="177"/>
    </location>
</feature>
<feature type="compositionally biased region" description="Basic and acidic residues" evidence="1">
    <location>
        <begin position="161"/>
        <end position="177"/>
    </location>
</feature>
<dbReference type="Proteomes" id="UP000251960">
    <property type="component" value="Chromosome 3"/>
</dbReference>